<dbReference type="EMBL" id="JPWV03000009">
    <property type="protein sequence ID" value="KAG2531646.1"/>
    <property type="molecule type" value="Genomic_DNA"/>
</dbReference>
<reference evidence="2" key="3">
    <citation type="submission" date="2020-06" db="EMBL/GenBank/DDBJ databases">
        <authorList>
            <person name="Studholme D.J."/>
        </authorList>
    </citation>
    <scope>NUCLEOTIDE SEQUENCE</scope>
    <source>
        <strain evidence="2">NZFS 2646</strain>
        <strain evidence="3">NZFS 3630</strain>
    </source>
</reference>
<accession>A0A3R7MU47</accession>
<gene>
    <name evidence="4" type="ORF">BBI17_000794</name>
    <name evidence="5" type="ORF">BBO99_00000892</name>
    <name evidence="2" type="ORF">JM16_000779</name>
    <name evidence="3" type="ORF">JM18_000862</name>
</gene>
<evidence type="ECO:0000313" key="5">
    <source>
        <dbReference type="EMBL" id="RLN84910.1"/>
    </source>
</evidence>
<evidence type="ECO:0000313" key="2">
    <source>
        <dbReference type="EMBL" id="KAG2531646.1"/>
    </source>
</evidence>
<dbReference type="Proteomes" id="UP000285883">
    <property type="component" value="Unassembled WGS sequence"/>
</dbReference>
<dbReference type="EMBL" id="MAYM02000527">
    <property type="protein sequence ID" value="RLN37712.1"/>
    <property type="molecule type" value="Genomic_DNA"/>
</dbReference>
<reference evidence="2" key="1">
    <citation type="journal article" date="2015" name="Genom Data">
        <title>Genome sequences of six Phytophthora species associated with forests in New Zealand.</title>
        <authorList>
            <person name="Studholme D.J."/>
            <person name="McDougal R.L."/>
            <person name="Sambles C."/>
            <person name="Hansen E."/>
            <person name="Hardy G."/>
            <person name="Grant M."/>
            <person name="Ganley R.J."/>
            <person name="Williams N.M."/>
        </authorList>
    </citation>
    <scope>NUCLEOTIDE SEQUENCE</scope>
    <source>
        <strain evidence="2">NZFS 2646</strain>
        <strain evidence="3">NZFS 3630</strain>
    </source>
</reference>
<evidence type="ECO:0000313" key="6">
    <source>
        <dbReference type="Proteomes" id="UP000285624"/>
    </source>
</evidence>
<dbReference type="Proteomes" id="UP000285624">
    <property type="component" value="Unassembled WGS sequence"/>
</dbReference>
<organism evidence="4 7">
    <name type="scientific">Phytophthora kernoviae</name>
    <dbReference type="NCBI Taxonomy" id="325452"/>
    <lineage>
        <taxon>Eukaryota</taxon>
        <taxon>Sar</taxon>
        <taxon>Stramenopiles</taxon>
        <taxon>Oomycota</taxon>
        <taxon>Peronosporomycetes</taxon>
        <taxon>Peronosporales</taxon>
        <taxon>Peronosporaceae</taxon>
        <taxon>Phytophthora</taxon>
    </lineage>
</organism>
<dbReference type="Proteomes" id="UP000792063">
    <property type="component" value="Unassembled WGS sequence"/>
</dbReference>
<feature type="compositionally biased region" description="Basic and acidic residues" evidence="1">
    <location>
        <begin position="191"/>
        <end position="202"/>
    </location>
</feature>
<evidence type="ECO:0000313" key="4">
    <source>
        <dbReference type="EMBL" id="RLN37712.1"/>
    </source>
</evidence>
<feature type="region of interest" description="Disordered" evidence="1">
    <location>
        <begin position="182"/>
        <end position="213"/>
    </location>
</feature>
<dbReference type="AlphaFoldDB" id="A0A3R7MU47"/>
<evidence type="ECO:0000313" key="7">
    <source>
        <dbReference type="Proteomes" id="UP000285883"/>
    </source>
</evidence>
<comment type="caution">
    <text evidence="4">The sequence shown here is derived from an EMBL/GenBank/DDBJ whole genome shotgun (WGS) entry which is preliminary data.</text>
</comment>
<sequence>MNTCELGVHKLNQKLGNKNTETLSPVSIISASESKTLTTNSTKIAMLVQLAPLTECLRESVTAGGMERCKFEMTKVEFYSILLTHETTSSWKLEGYQRHSLSDDERAQIVDEYNIGKFYGSKLAIGIFDEPDLPFESDSQENTSRPPMAVVAASISGLFCLGLVLHHRKRLQNGYAPIHLTKGGHVQGKKPTKETPEERSLRPADAAGSCTEGQTFKQEVNERFAV</sequence>
<keyword evidence="6" id="KW-1185">Reference proteome</keyword>
<dbReference type="EMBL" id="JPWU03000006">
    <property type="protein sequence ID" value="KAG2532992.1"/>
    <property type="molecule type" value="Genomic_DNA"/>
</dbReference>
<dbReference type="Proteomes" id="UP000785171">
    <property type="component" value="Unassembled WGS sequence"/>
</dbReference>
<dbReference type="EMBL" id="MBDN02000013">
    <property type="protein sequence ID" value="RLN84910.1"/>
    <property type="molecule type" value="Genomic_DNA"/>
</dbReference>
<proteinExistence type="predicted"/>
<evidence type="ECO:0000313" key="3">
    <source>
        <dbReference type="EMBL" id="KAG2532992.1"/>
    </source>
</evidence>
<reference evidence="6 7" key="2">
    <citation type="submission" date="2018-07" db="EMBL/GenBank/DDBJ databases">
        <title>Genome sequencing of oomycete isolates from Chile give support for New Zealand origin for Phytophthora kernoviae and make available the first Nothophytophthora sp. genome.</title>
        <authorList>
            <person name="Studholme D.J."/>
            <person name="Sanfuentes E."/>
            <person name="Panda P."/>
            <person name="Hill R."/>
            <person name="Sambles C."/>
            <person name="Grant M."/>
            <person name="Williams N.M."/>
            <person name="Mcdougal R.L."/>
        </authorList>
    </citation>
    <scope>NUCLEOTIDE SEQUENCE [LARGE SCALE GENOMIC DNA]</scope>
    <source>
        <strain evidence="4">Chile2</strain>
        <strain evidence="5">Chile4</strain>
    </source>
</reference>
<protein>
    <submittedName>
        <fullName evidence="4">Uncharacterized protein</fullName>
    </submittedName>
</protein>
<evidence type="ECO:0000256" key="1">
    <source>
        <dbReference type="SAM" id="MobiDB-lite"/>
    </source>
</evidence>
<name>A0A3R7MU47_9STRA</name>